<dbReference type="PANTHER" id="PTHR10631:SF3">
    <property type="entry name" value="TRNA (GUANINE(26)-N(2))-DIMETHYLTRANSFERASE"/>
    <property type="match status" value="1"/>
</dbReference>
<reference evidence="10 11" key="1">
    <citation type="submission" date="2022-04" db="EMBL/GenBank/DDBJ databases">
        <title>Complete genome of Methanothermobacter tenebrarum strain RMAS.</title>
        <authorList>
            <person name="Nakamura K."/>
            <person name="Oshima K."/>
            <person name="Hattori M."/>
            <person name="Kamagata Y."/>
            <person name="Takamizawa K."/>
        </authorList>
    </citation>
    <scope>NUCLEOTIDE SEQUENCE [LARGE SCALE GENOMIC DNA]</scope>
    <source>
        <strain evidence="10 11">RMAS</strain>
    </source>
</reference>
<feature type="binding site" evidence="8">
    <location>
        <position position="84"/>
    </location>
    <ligand>
        <name>S-adenosyl-L-methionine</name>
        <dbReference type="ChEBI" id="CHEBI:59789"/>
    </ligand>
</feature>
<feature type="binding site" evidence="8">
    <location>
        <position position="66"/>
    </location>
    <ligand>
        <name>S-adenosyl-L-methionine</name>
        <dbReference type="ChEBI" id="CHEBI:59789"/>
    </ligand>
</feature>
<feature type="binding site" evidence="8">
    <location>
        <position position="264"/>
    </location>
    <ligand>
        <name>Zn(2+)</name>
        <dbReference type="ChEBI" id="CHEBI:29105"/>
    </ligand>
</feature>
<evidence type="ECO:0000256" key="9">
    <source>
        <dbReference type="PROSITE-ProRule" id="PRU00958"/>
    </source>
</evidence>
<dbReference type="PANTHER" id="PTHR10631">
    <property type="entry name" value="N 2 ,N 2 -DIMETHYLGUANOSINE TRNA METHYLTRANSFERASE"/>
    <property type="match status" value="1"/>
</dbReference>
<dbReference type="NCBIfam" id="TIGR00308">
    <property type="entry name" value="TRM1"/>
    <property type="match status" value="1"/>
</dbReference>
<feature type="binding site" evidence="8">
    <location>
        <position position="36"/>
    </location>
    <ligand>
        <name>S-adenosyl-L-methionine</name>
        <dbReference type="ChEBI" id="CHEBI:59789"/>
    </ligand>
</feature>
<keyword evidence="11" id="KW-1185">Reference proteome</keyword>
<organism evidence="10 11">
    <name type="scientific">Methanothermobacter tenebrarum</name>
    <dbReference type="NCBI Taxonomy" id="680118"/>
    <lineage>
        <taxon>Archaea</taxon>
        <taxon>Methanobacteriati</taxon>
        <taxon>Methanobacteriota</taxon>
        <taxon>Methanomada group</taxon>
        <taxon>Methanobacteria</taxon>
        <taxon>Methanobacteriales</taxon>
        <taxon>Methanobacteriaceae</taxon>
        <taxon>Methanothermobacter</taxon>
    </lineage>
</organism>
<feature type="binding site" evidence="8">
    <location>
        <position position="267"/>
    </location>
    <ligand>
        <name>Zn(2+)</name>
        <dbReference type="ChEBI" id="CHEBI:29105"/>
    </ligand>
</feature>
<dbReference type="InterPro" id="IPR029063">
    <property type="entry name" value="SAM-dependent_MTases_sf"/>
</dbReference>
<evidence type="ECO:0000256" key="3">
    <source>
        <dbReference type="ARBA" id="ARBA00022679"/>
    </source>
</evidence>
<evidence type="ECO:0000256" key="4">
    <source>
        <dbReference type="ARBA" id="ARBA00022691"/>
    </source>
</evidence>
<keyword evidence="5 8" id="KW-0819">tRNA processing</keyword>
<accession>A0ABN6P9I3</accession>
<evidence type="ECO:0000256" key="8">
    <source>
        <dbReference type="HAMAP-Rule" id="MF_00290"/>
    </source>
</evidence>
<feature type="binding site" evidence="8">
    <location>
        <position position="247"/>
    </location>
    <ligand>
        <name>Zn(2+)</name>
        <dbReference type="ChEBI" id="CHEBI:29105"/>
    </ligand>
</feature>
<dbReference type="Gene3D" id="3.40.50.150">
    <property type="entry name" value="Vaccinia Virus protein VP39"/>
    <property type="match status" value="1"/>
</dbReference>
<dbReference type="PROSITE" id="PS51626">
    <property type="entry name" value="SAM_MT_TRM1"/>
    <property type="match status" value="1"/>
</dbReference>
<feature type="binding site" evidence="8">
    <location>
        <position position="244"/>
    </location>
    <ligand>
        <name>Zn(2+)</name>
        <dbReference type="ChEBI" id="CHEBI:29105"/>
    </ligand>
</feature>
<dbReference type="EC" id="2.1.1.216" evidence="7 8"/>
<sequence>MMKTVKEGMVTIKIPSFDKVSSKAPVFYNPNMELNRDISVLAIQQFQKEKKSRIKIADIFAGSGIRGIRYHVEIGGVESVLANDINPLAVEFIEKNSKLNNAHVDITMEDANILLRKNRGVFDVVDIDPFGTPSPFIESAGYSLKKGSLLCVTATDTSSLCGTYKKPCIRKYNAVPLKTEYCHENGLRILAGFTSLTLAKYKKYIKVRLAYSSQHYMRLYLEIGKGAAKTDKSLKNNIGFIYHCHNCLSRSLEYGMLPILPLECPQCGGKTDFSGPLWIGELEDENFIKGMIRLLPEKRLNKKGETLKLLKLLEGESGMPPTFYDIHKICSKMGISAPPLKKIMEKLQEKGFKATRSHCKATGIKTNAPIIELKKSIKSIHNLTCHGCNNIVGPPHF</sequence>
<proteinExistence type="inferred from homology"/>
<evidence type="ECO:0000256" key="5">
    <source>
        <dbReference type="ARBA" id="ARBA00022694"/>
    </source>
</evidence>
<evidence type="ECO:0000313" key="10">
    <source>
        <dbReference type="EMBL" id="BDH78860.1"/>
    </source>
</evidence>
<feature type="binding site" evidence="8">
    <location>
        <position position="110"/>
    </location>
    <ligand>
        <name>S-adenosyl-L-methionine</name>
        <dbReference type="ChEBI" id="CHEBI:59789"/>
    </ligand>
</feature>
<comment type="function">
    <text evidence="8">Dimethylates a single guanine residue at position 26 of a number of tRNAs using S-adenosyl-L-methionine as donor of the methyl groups.</text>
</comment>
<evidence type="ECO:0000313" key="11">
    <source>
        <dbReference type="Proteomes" id="UP000831817"/>
    </source>
</evidence>
<name>A0ABN6P9I3_9EURY</name>
<dbReference type="HAMAP" id="MF_00290">
    <property type="entry name" value="tRNA_dimethyltr_TRM1"/>
    <property type="match status" value="1"/>
</dbReference>
<keyword evidence="8" id="KW-0862">Zinc</keyword>
<dbReference type="InterPro" id="IPR002905">
    <property type="entry name" value="Trm1"/>
</dbReference>
<comment type="catalytic activity">
    <reaction evidence="8">
        <text>guanosine(26) in tRNA + 2 S-adenosyl-L-methionine = N(2)-dimethylguanosine(26) in tRNA + 2 S-adenosyl-L-homocysteine + 2 H(+)</text>
        <dbReference type="Rhea" id="RHEA:43140"/>
        <dbReference type="Rhea" id="RHEA-COMP:10359"/>
        <dbReference type="Rhea" id="RHEA-COMP:10360"/>
        <dbReference type="ChEBI" id="CHEBI:15378"/>
        <dbReference type="ChEBI" id="CHEBI:57856"/>
        <dbReference type="ChEBI" id="CHEBI:59789"/>
        <dbReference type="ChEBI" id="CHEBI:74269"/>
        <dbReference type="ChEBI" id="CHEBI:74513"/>
        <dbReference type="EC" id="2.1.1.216"/>
    </reaction>
</comment>
<keyword evidence="6 8" id="KW-0694">RNA-binding</keyword>
<keyword evidence="4 8" id="KW-0949">S-adenosyl-L-methionine</keyword>
<dbReference type="EMBL" id="AP025698">
    <property type="protein sequence ID" value="BDH78860.1"/>
    <property type="molecule type" value="Genomic_DNA"/>
</dbReference>
<evidence type="ECO:0000256" key="2">
    <source>
        <dbReference type="ARBA" id="ARBA00022603"/>
    </source>
</evidence>
<dbReference type="SUPFAM" id="SSF53335">
    <property type="entry name" value="S-adenosyl-L-methionine-dependent methyltransferases"/>
    <property type="match status" value="1"/>
</dbReference>
<dbReference type="Pfam" id="PF02005">
    <property type="entry name" value="TRM"/>
    <property type="match status" value="1"/>
</dbReference>
<keyword evidence="3 8" id="KW-0808">Transferase</keyword>
<dbReference type="InterPro" id="IPR022923">
    <property type="entry name" value="TRM1_arc_bac"/>
</dbReference>
<dbReference type="CDD" id="cd02440">
    <property type="entry name" value="AdoMet_MTases"/>
    <property type="match status" value="1"/>
</dbReference>
<comment type="similarity">
    <text evidence="8 9">Belongs to the class I-like SAM-binding methyltransferase superfamily. Trm1 family.</text>
</comment>
<keyword evidence="2 8" id="KW-0489">Methyltransferase</keyword>
<keyword evidence="8" id="KW-0479">Metal-binding</keyword>
<evidence type="ECO:0000256" key="6">
    <source>
        <dbReference type="ARBA" id="ARBA00022884"/>
    </source>
</evidence>
<dbReference type="InterPro" id="IPR042296">
    <property type="entry name" value="tRNA_met_Trm1_C"/>
</dbReference>
<feature type="binding site" evidence="8">
    <location>
        <position position="111"/>
    </location>
    <ligand>
        <name>S-adenosyl-L-methionine</name>
        <dbReference type="ChEBI" id="CHEBI:59789"/>
    </ligand>
</feature>
<dbReference type="Proteomes" id="UP000831817">
    <property type="component" value="Chromosome"/>
</dbReference>
<gene>
    <name evidence="8" type="primary">trm1</name>
    <name evidence="10" type="ORF">MTTB_02390</name>
</gene>
<dbReference type="Gene3D" id="3.30.56.70">
    <property type="entry name" value="N2,N2-dimethylguanosine tRNA methyltransferase, C-terminal domain"/>
    <property type="match status" value="1"/>
</dbReference>
<keyword evidence="1 8" id="KW-0820">tRNA-binding</keyword>
<evidence type="ECO:0000256" key="7">
    <source>
        <dbReference type="ARBA" id="ARBA00039099"/>
    </source>
</evidence>
<protein>
    <recommendedName>
        <fullName evidence="7 8">tRNA (guanine(26)-N(2))-dimethyltransferase</fullName>
        <ecNumber evidence="7 8">2.1.1.216</ecNumber>
    </recommendedName>
    <alternativeName>
        <fullName evidence="8">tRNA 2,2-dimethylguanosine-26 methyltransferase</fullName>
    </alternativeName>
    <alternativeName>
        <fullName evidence="8">tRNA(guanine-26,N(2)-N(2)) methyltransferase</fullName>
    </alternativeName>
    <alternativeName>
        <fullName evidence="8">tRNA(m(2,2)G26)dimethyltransferase</fullName>
    </alternativeName>
</protein>
<evidence type="ECO:0000256" key="1">
    <source>
        <dbReference type="ARBA" id="ARBA00022555"/>
    </source>
</evidence>